<evidence type="ECO:0000256" key="5">
    <source>
        <dbReference type="ARBA" id="ARBA00022448"/>
    </source>
</evidence>
<gene>
    <name evidence="19" type="primary">MPUL0B00960</name>
    <name evidence="19" type="ORF">METSCH_B00960</name>
</gene>
<feature type="transmembrane region" description="Helical" evidence="17">
    <location>
        <begin position="269"/>
        <end position="288"/>
    </location>
</feature>
<evidence type="ECO:0000256" key="6">
    <source>
        <dbReference type="ARBA" id="ARBA00022692"/>
    </source>
</evidence>
<accession>A0A4P6XK86</accession>
<protein>
    <recommendedName>
        <fullName evidence="4">Peroxisome assembly protein 12</fullName>
    </recommendedName>
    <alternativeName>
        <fullName evidence="14">Peroxin-12</fullName>
    </alternativeName>
</protein>
<evidence type="ECO:0000313" key="19">
    <source>
        <dbReference type="EMBL" id="QBM86905.1"/>
    </source>
</evidence>
<keyword evidence="10" id="KW-0653">Protein transport</keyword>
<reference evidence="20" key="1">
    <citation type="submission" date="2019-03" db="EMBL/GenBank/DDBJ databases">
        <title>Snf2 controls pulcherriminic acid biosynthesis and connects pigmentation and antifungal activity of the yeast Metschnikowia pulcherrima.</title>
        <authorList>
            <person name="Gore-Lloyd D."/>
            <person name="Sumann I."/>
            <person name="Brachmann A.O."/>
            <person name="Schneeberger K."/>
            <person name="Ortiz-Merino R.A."/>
            <person name="Moreno-Beltran M."/>
            <person name="Schlaefli M."/>
            <person name="Kirner P."/>
            <person name="Santos Kron A."/>
            <person name="Wolfe K.H."/>
            <person name="Piel J."/>
            <person name="Ahrens C.H."/>
            <person name="Henk D."/>
            <person name="Freimoser F.M."/>
        </authorList>
    </citation>
    <scope>NUCLEOTIDE SEQUENCE [LARGE SCALE GENOMIC DNA]</scope>
    <source>
        <strain evidence="20">APC 1.2</strain>
    </source>
</reference>
<dbReference type="EMBL" id="CP034457">
    <property type="protein sequence ID" value="QBM86905.1"/>
    <property type="molecule type" value="Genomic_DNA"/>
</dbReference>
<keyword evidence="8" id="KW-0863">Zinc-finger</keyword>
<keyword evidence="6 17" id="KW-0812">Transmembrane</keyword>
<dbReference type="PANTHER" id="PTHR12888:SF0">
    <property type="entry name" value="PEROXISOME ASSEMBLY PROTEIN 12"/>
    <property type="match status" value="1"/>
</dbReference>
<feature type="compositionally biased region" description="Basic and acidic residues" evidence="16">
    <location>
        <begin position="372"/>
        <end position="390"/>
    </location>
</feature>
<keyword evidence="5" id="KW-0813">Transport</keyword>
<comment type="similarity">
    <text evidence="3">Belongs to the pex2/pex10/pex12 family.</text>
</comment>
<feature type="domain" description="RING-type" evidence="18">
    <location>
        <begin position="338"/>
        <end position="416"/>
    </location>
</feature>
<dbReference type="Proteomes" id="UP000292447">
    <property type="component" value="Chromosome II"/>
</dbReference>
<dbReference type="InterPro" id="IPR006845">
    <property type="entry name" value="Pex_N"/>
</dbReference>
<organism evidence="19 20">
    <name type="scientific">Metschnikowia aff. pulcherrima</name>
    <dbReference type="NCBI Taxonomy" id="2163413"/>
    <lineage>
        <taxon>Eukaryota</taxon>
        <taxon>Fungi</taxon>
        <taxon>Dikarya</taxon>
        <taxon>Ascomycota</taxon>
        <taxon>Saccharomycotina</taxon>
        <taxon>Pichiomycetes</taxon>
        <taxon>Metschnikowiaceae</taxon>
        <taxon>Metschnikowia</taxon>
    </lineage>
</organism>
<dbReference type="Pfam" id="PF00097">
    <property type="entry name" value="zf-C3HC4"/>
    <property type="match status" value="1"/>
</dbReference>
<name>A0A4P6XK86_9ASCO</name>
<evidence type="ECO:0000256" key="2">
    <source>
        <dbReference type="ARBA" id="ARBA00004906"/>
    </source>
</evidence>
<dbReference type="GO" id="GO:0004842">
    <property type="term" value="F:ubiquitin-protein transferase activity"/>
    <property type="evidence" value="ECO:0007669"/>
    <property type="project" value="TreeGrafter"/>
</dbReference>
<evidence type="ECO:0000256" key="10">
    <source>
        <dbReference type="ARBA" id="ARBA00022927"/>
    </source>
</evidence>
<evidence type="ECO:0000256" key="13">
    <source>
        <dbReference type="ARBA" id="ARBA00023140"/>
    </source>
</evidence>
<dbReference type="Gene3D" id="3.30.40.10">
    <property type="entry name" value="Zinc/RING finger domain, C3HC4 (zinc finger)"/>
    <property type="match status" value="1"/>
</dbReference>
<dbReference type="AlphaFoldDB" id="A0A4P6XK86"/>
<comment type="pathway">
    <text evidence="2">Protein modification; protein ubiquitination.</text>
</comment>
<dbReference type="GO" id="GO:0016562">
    <property type="term" value="P:protein import into peroxisome matrix, receptor recycling"/>
    <property type="evidence" value="ECO:0007669"/>
    <property type="project" value="UniProtKB-ARBA"/>
</dbReference>
<dbReference type="GO" id="GO:0005778">
    <property type="term" value="C:peroxisomal membrane"/>
    <property type="evidence" value="ECO:0007669"/>
    <property type="project" value="UniProtKB-SubCell"/>
</dbReference>
<evidence type="ECO:0000256" key="15">
    <source>
        <dbReference type="ARBA" id="ARBA00034505"/>
    </source>
</evidence>
<proteinExistence type="inferred from homology"/>
<dbReference type="Pfam" id="PF04757">
    <property type="entry name" value="Pex2_Pex12"/>
    <property type="match status" value="1"/>
</dbReference>
<evidence type="ECO:0000256" key="16">
    <source>
        <dbReference type="SAM" id="MobiDB-lite"/>
    </source>
</evidence>
<evidence type="ECO:0000256" key="7">
    <source>
        <dbReference type="ARBA" id="ARBA00022723"/>
    </source>
</evidence>
<evidence type="ECO:0000256" key="3">
    <source>
        <dbReference type="ARBA" id="ARBA00008704"/>
    </source>
</evidence>
<evidence type="ECO:0000259" key="18">
    <source>
        <dbReference type="SMART" id="SM00184"/>
    </source>
</evidence>
<keyword evidence="20" id="KW-1185">Reference proteome</keyword>
<keyword evidence="12 17" id="KW-0472">Membrane</keyword>
<comment type="subunit">
    <text evidence="15">Component of the PEX2-PEX10-PEX12 retrotranslocation channel, composed of PEX2, PEX10 and PEX12.</text>
</comment>
<evidence type="ECO:0000256" key="17">
    <source>
        <dbReference type="SAM" id="Phobius"/>
    </source>
</evidence>
<dbReference type="SUPFAM" id="SSF57850">
    <property type="entry name" value="RING/U-box"/>
    <property type="match status" value="1"/>
</dbReference>
<dbReference type="GO" id="GO:1990429">
    <property type="term" value="C:peroxisomal importomer complex"/>
    <property type="evidence" value="ECO:0007669"/>
    <property type="project" value="TreeGrafter"/>
</dbReference>
<comment type="subcellular location">
    <subcellularLocation>
        <location evidence="1">Peroxisome membrane</location>
        <topology evidence="1">Multi-pass membrane protein</topology>
    </subcellularLocation>
</comment>
<evidence type="ECO:0000256" key="8">
    <source>
        <dbReference type="ARBA" id="ARBA00022771"/>
    </source>
</evidence>
<dbReference type="SMART" id="SM00184">
    <property type="entry name" value="RING"/>
    <property type="match status" value="1"/>
</dbReference>
<keyword evidence="7" id="KW-0479">Metal-binding</keyword>
<feature type="region of interest" description="Disordered" evidence="16">
    <location>
        <begin position="372"/>
        <end position="391"/>
    </location>
</feature>
<keyword evidence="13" id="KW-0576">Peroxisome</keyword>
<dbReference type="InterPro" id="IPR001841">
    <property type="entry name" value="Znf_RING"/>
</dbReference>
<dbReference type="InterPro" id="IPR017375">
    <property type="entry name" value="PEX12"/>
</dbReference>
<evidence type="ECO:0000256" key="12">
    <source>
        <dbReference type="ARBA" id="ARBA00023136"/>
    </source>
</evidence>
<evidence type="ECO:0000313" key="20">
    <source>
        <dbReference type="Proteomes" id="UP000292447"/>
    </source>
</evidence>
<evidence type="ECO:0000256" key="9">
    <source>
        <dbReference type="ARBA" id="ARBA00022833"/>
    </source>
</evidence>
<dbReference type="InterPro" id="IPR018957">
    <property type="entry name" value="Znf_C3HC4_RING-type"/>
</dbReference>
<evidence type="ECO:0000256" key="1">
    <source>
        <dbReference type="ARBA" id="ARBA00004585"/>
    </source>
</evidence>
<sequence>MEYYSSLDASKLDQNTPTLFELISASQLESLLSPSLRYILVHYAQKHPGYLLRIANRFDEINFVLRTAIEWYFFKYWRGSFTENFYGIKRVSQTFLSNKKYDLLKVTQVSPVMIEDRQALSPLQTAISIFEVTGLPYILEKTNYEYELLYSKHITNQLVGDDSQTSVAARKIKLQKTFVKVYPYMRSFWRLSNLMATLSYLGGVTKSPSFLTLLFRISFSRLSQHDYSRNERPASSRSSSKINRVAPSSHLDQAVRLAKKFIFKPSFMLFKLILGTFFPLAIFTLKFLEWWNTSDFAQTVAKSQRIELEELIPPPSLLAALIDKRVSNIKNYRPSLVCPLCNGDILNPAIIETGHVFCYTCIYNHLRDSGETAREKRSTAPTTSEEKPTEDNIGEVENLLESALSPIEYGGRCPITGQKLLGCTWNTITGEYDVNGVRRLIF</sequence>
<evidence type="ECO:0000256" key="4">
    <source>
        <dbReference type="ARBA" id="ARBA00018980"/>
    </source>
</evidence>
<keyword evidence="9" id="KW-0862">Zinc</keyword>
<evidence type="ECO:0000256" key="11">
    <source>
        <dbReference type="ARBA" id="ARBA00022989"/>
    </source>
</evidence>
<dbReference type="GO" id="GO:0006513">
    <property type="term" value="P:protein monoubiquitination"/>
    <property type="evidence" value="ECO:0007669"/>
    <property type="project" value="TreeGrafter"/>
</dbReference>
<dbReference type="GO" id="GO:0008270">
    <property type="term" value="F:zinc ion binding"/>
    <property type="evidence" value="ECO:0007669"/>
    <property type="project" value="UniProtKB-KW"/>
</dbReference>
<dbReference type="InterPro" id="IPR013083">
    <property type="entry name" value="Znf_RING/FYVE/PHD"/>
</dbReference>
<keyword evidence="11 17" id="KW-1133">Transmembrane helix</keyword>
<dbReference type="STRING" id="2163413.A0A4P6XK86"/>
<dbReference type="PANTHER" id="PTHR12888">
    <property type="entry name" value="PEROXISOME ASSEMBLY PROTEIN 12 PEROXIN-12"/>
    <property type="match status" value="1"/>
</dbReference>
<evidence type="ECO:0000256" key="14">
    <source>
        <dbReference type="ARBA" id="ARBA00029692"/>
    </source>
</evidence>